<dbReference type="InterPro" id="IPR014001">
    <property type="entry name" value="Helicase_ATP-bd"/>
</dbReference>
<feature type="domain" description="Helicase ATP-binding" evidence="11">
    <location>
        <begin position="314"/>
        <end position="498"/>
    </location>
</feature>
<sequence>MEQKNYFSDQLLEHQKIHQNIELDSLHSDRNTIEAQNEKSGFNNNIYNELLEISDDEFEKLSQISDSDDSLIILTQEQANLEMAQYANKAFKDRDYVQEVNQQEKKQEQIKTGNGPDSQILSRNYQKESIPVVNTVYNPNPYSVETYDANNYIQIPPLQYNVGNNQISNVYSNIKNIPIQNNIKYYQNPYKNVILIDDQTITNLPAKYPDRPLPWKKPDNFGTSSNPIDLSVDSLDHSFSYNPYYSIIEYQDSVPQKLYNSSPYPQVFDTSREIMALLDNIQPVDELKVKEGTLKRLLPTLMEHQKIGLTWMKEREEGSNKGGILADDMGLGKTIQALALIVSQKENGDGIGTTLICTPVSLLQQWAREIQTKTKPPLKFYIHHGNSKRAIKSSEINKYDIVLTTYGTIAHDYKNSVKYEKNATENPKYMFYKSPFTLLDHQWHRIILDEAQVIKNRHTLSALSCCKLEATYRWCLSGTPMQNSIDELYSLMRFLRIRPYDDWSTFSDHFSRHFNRYSSSSSIKECMRKLQVLLKATLLRRTKFSTINGKPLLKLLPKNMELVHVVFSNEELVFYKKLEEHSQLQMSQYVNENVIGSHYTNLLVLLLRLRQACDHRWLVRIEESIEMSETDFSNQKSLALKIFPQQVENIRRLKDFECHVCYEIILSPNFIVPCGHYYCRDCIFKVIEQNQKMAIMNGDITSDARCPECRCLFNLKKIVDFSVFRKVYSWNYESSFIQEQKEISDEETDEDLTVIKDKGKQKAVLCDNRSAINNLDTKLAWKKIFDHKVTKQTRNKFQEKLKNKNFESSAKINKCIEILDKIKHENNLEKTIVFSQFVEFLDLLEIPLFLKGYKVLRYDGRMSATHRDESLLKFDQDPTQTVMLISLKAGNAGLNLTSASQCILLDPFWNPFVEEQAINRIHRIGQTRPVQVYKLIVEGTVEQRVLDLQKRKRDLIENALEENASMQISRLNKQELSFLFGLQNN</sequence>
<name>L0PBP2_PNEJI</name>
<dbReference type="CDD" id="cd18793">
    <property type="entry name" value="SF2_C_SNF"/>
    <property type="match status" value="1"/>
</dbReference>
<dbReference type="AlphaFoldDB" id="L0PBP2"/>
<dbReference type="InterPro" id="IPR017907">
    <property type="entry name" value="Znf_RING_CS"/>
</dbReference>
<dbReference type="GO" id="GO:0000724">
    <property type="term" value="P:double-strand break repair via homologous recombination"/>
    <property type="evidence" value="ECO:0007669"/>
    <property type="project" value="TreeGrafter"/>
</dbReference>
<dbReference type="InterPro" id="IPR050628">
    <property type="entry name" value="SNF2_RAD54_helicase_TF"/>
</dbReference>
<dbReference type="PROSITE" id="PS50089">
    <property type="entry name" value="ZF_RING_2"/>
    <property type="match status" value="1"/>
</dbReference>
<evidence type="ECO:0000256" key="8">
    <source>
        <dbReference type="ARBA" id="ARBA00022840"/>
    </source>
</evidence>
<gene>
    <name evidence="13" type="ORF">PNEJI1_001215</name>
</gene>
<dbReference type="Pfam" id="PF13923">
    <property type="entry name" value="zf-C3HC4_2"/>
    <property type="match status" value="1"/>
</dbReference>
<keyword evidence="6" id="KW-0347">Helicase</keyword>
<dbReference type="SMART" id="SM00184">
    <property type="entry name" value="RING"/>
    <property type="match status" value="1"/>
</dbReference>
<evidence type="ECO:0000256" key="7">
    <source>
        <dbReference type="ARBA" id="ARBA00022833"/>
    </source>
</evidence>
<keyword evidence="3" id="KW-0547">Nucleotide-binding</keyword>
<dbReference type="GO" id="GO:0005524">
    <property type="term" value="F:ATP binding"/>
    <property type="evidence" value="ECO:0007669"/>
    <property type="project" value="UniProtKB-KW"/>
</dbReference>
<dbReference type="CDD" id="cd18008">
    <property type="entry name" value="DEXDc_SHPRH-like"/>
    <property type="match status" value="1"/>
</dbReference>
<feature type="domain" description="RING-type" evidence="10">
    <location>
        <begin position="658"/>
        <end position="710"/>
    </location>
</feature>
<evidence type="ECO:0000256" key="9">
    <source>
        <dbReference type="PROSITE-ProRule" id="PRU00175"/>
    </source>
</evidence>
<dbReference type="GO" id="GO:0016787">
    <property type="term" value="F:hydrolase activity"/>
    <property type="evidence" value="ECO:0007669"/>
    <property type="project" value="UniProtKB-KW"/>
</dbReference>
<dbReference type="SUPFAM" id="SSF52540">
    <property type="entry name" value="P-loop containing nucleoside triphosphate hydrolases"/>
    <property type="match status" value="2"/>
</dbReference>
<dbReference type="SMART" id="SM00490">
    <property type="entry name" value="HELICc"/>
    <property type="match status" value="1"/>
</dbReference>
<evidence type="ECO:0000256" key="2">
    <source>
        <dbReference type="ARBA" id="ARBA00022723"/>
    </source>
</evidence>
<evidence type="ECO:0000256" key="3">
    <source>
        <dbReference type="ARBA" id="ARBA00022741"/>
    </source>
</evidence>
<accession>L0PBP2</accession>
<dbReference type="VEuPathDB" id="FungiDB:PNEJI1_001215"/>
<dbReference type="GO" id="GO:0008094">
    <property type="term" value="F:ATP-dependent activity, acting on DNA"/>
    <property type="evidence" value="ECO:0007669"/>
    <property type="project" value="TreeGrafter"/>
</dbReference>
<evidence type="ECO:0000313" key="14">
    <source>
        <dbReference type="Proteomes" id="UP000010422"/>
    </source>
</evidence>
<evidence type="ECO:0000313" key="13">
    <source>
        <dbReference type="EMBL" id="CCJ29642.1"/>
    </source>
</evidence>
<dbReference type="Pfam" id="PF00176">
    <property type="entry name" value="SNF2-rel_dom"/>
    <property type="match status" value="1"/>
</dbReference>
<reference evidence="13 14" key="1">
    <citation type="journal article" date="2012" name="MBio">
        <title>De novo assembly of the Pneumocystis jirovecii genome from a single bronchoalveolar lavage fluid specimen from a patient.</title>
        <authorList>
            <person name="Cisse O.H."/>
            <person name="Pagni M."/>
            <person name="Hauser P.M."/>
        </authorList>
    </citation>
    <scope>NUCLEOTIDE SEQUENCE [LARGE SCALE GENOMIC DNA]</scope>
    <source>
        <strain evidence="13 14">SE8</strain>
    </source>
</reference>
<evidence type="ECO:0000259" key="10">
    <source>
        <dbReference type="PROSITE" id="PS50089"/>
    </source>
</evidence>
<dbReference type="InterPro" id="IPR027417">
    <property type="entry name" value="P-loop_NTPase"/>
</dbReference>
<dbReference type="PANTHER" id="PTHR45626:SF16">
    <property type="entry name" value="ATP-DEPENDENT HELICASE ULS1"/>
    <property type="match status" value="1"/>
</dbReference>
<dbReference type="EMBL" id="CAKM01000203">
    <property type="protein sequence ID" value="CCJ29642.1"/>
    <property type="molecule type" value="Genomic_DNA"/>
</dbReference>
<evidence type="ECO:0000256" key="6">
    <source>
        <dbReference type="ARBA" id="ARBA00022806"/>
    </source>
</evidence>
<keyword evidence="5" id="KW-0378">Hydrolase</keyword>
<dbReference type="Gene3D" id="3.40.50.10810">
    <property type="entry name" value="Tandem AAA-ATPase domain"/>
    <property type="match status" value="1"/>
</dbReference>
<organism evidence="14">
    <name type="scientific">Pneumocystis jirovecii</name>
    <name type="common">Human pneumocystis pneumonia agent</name>
    <dbReference type="NCBI Taxonomy" id="42068"/>
    <lineage>
        <taxon>Eukaryota</taxon>
        <taxon>Fungi</taxon>
        <taxon>Dikarya</taxon>
        <taxon>Ascomycota</taxon>
        <taxon>Taphrinomycotina</taxon>
        <taxon>Pneumocystomycetes</taxon>
        <taxon>Pneumocystaceae</taxon>
        <taxon>Pneumocystis</taxon>
    </lineage>
</organism>
<keyword evidence="7" id="KW-0862">Zinc</keyword>
<dbReference type="FunCoup" id="L0PBP2">
    <property type="interactions" value="259"/>
</dbReference>
<dbReference type="InterPro" id="IPR001650">
    <property type="entry name" value="Helicase_C-like"/>
</dbReference>
<dbReference type="STRING" id="1209962.L0PBP2"/>
<dbReference type="CDD" id="cd16449">
    <property type="entry name" value="RING-HC"/>
    <property type="match status" value="1"/>
</dbReference>
<dbReference type="SUPFAM" id="SSF57850">
    <property type="entry name" value="RING/U-box"/>
    <property type="match status" value="1"/>
</dbReference>
<dbReference type="InParanoid" id="L0PBP2"/>
<dbReference type="InterPro" id="IPR001841">
    <property type="entry name" value="Znf_RING"/>
</dbReference>
<dbReference type="GO" id="GO:0005737">
    <property type="term" value="C:cytoplasm"/>
    <property type="evidence" value="ECO:0007669"/>
    <property type="project" value="TreeGrafter"/>
</dbReference>
<dbReference type="InterPro" id="IPR049730">
    <property type="entry name" value="SNF2/RAD54-like_C"/>
</dbReference>
<feature type="domain" description="Helicase C-terminal" evidence="12">
    <location>
        <begin position="814"/>
        <end position="977"/>
    </location>
</feature>
<evidence type="ECO:0000259" key="12">
    <source>
        <dbReference type="PROSITE" id="PS51194"/>
    </source>
</evidence>
<dbReference type="Pfam" id="PF00271">
    <property type="entry name" value="Helicase_C"/>
    <property type="match status" value="1"/>
</dbReference>
<evidence type="ECO:0000256" key="1">
    <source>
        <dbReference type="ARBA" id="ARBA00007025"/>
    </source>
</evidence>
<protein>
    <submittedName>
        <fullName evidence="13">Uncharacterized protein</fullName>
    </submittedName>
</protein>
<dbReference type="InterPro" id="IPR000330">
    <property type="entry name" value="SNF2_N"/>
</dbReference>
<comment type="similarity">
    <text evidence="1">Belongs to the SNF2/RAD54 helicase family.</text>
</comment>
<comment type="caution">
    <text evidence="13">The sequence shown here is derived from an EMBL/GenBank/DDBJ whole genome shotgun (WGS) entry which is preliminary data.</text>
</comment>
<proteinExistence type="inferred from homology"/>
<dbReference type="Gene3D" id="3.40.50.300">
    <property type="entry name" value="P-loop containing nucleotide triphosphate hydrolases"/>
    <property type="match status" value="1"/>
</dbReference>
<dbReference type="PROSITE" id="PS51192">
    <property type="entry name" value="HELICASE_ATP_BIND_1"/>
    <property type="match status" value="1"/>
</dbReference>
<dbReference type="Proteomes" id="UP000010422">
    <property type="component" value="Unassembled WGS sequence"/>
</dbReference>
<evidence type="ECO:0000256" key="4">
    <source>
        <dbReference type="ARBA" id="ARBA00022771"/>
    </source>
</evidence>
<dbReference type="GO" id="GO:0008270">
    <property type="term" value="F:zinc ion binding"/>
    <property type="evidence" value="ECO:0007669"/>
    <property type="project" value="UniProtKB-KW"/>
</dbReference>
<keyword evidence="2" id="KW-0479">Metal-binding</keyword>
<dbReference type="PANTHER" id="PTHR45626">
    <property type="entry name" value="TRANSCRIPTION TERMINATION FACTOR 2-RELATED"/>
    <property type="match status" value="1"/>
</dbReference>
<dbReference type="GO" id="GO:0004386">
    <property type="term" value="F:helicase activity"/>
    <property type="evidence" value="ECO:0007669"/>
    <property type="project" value="UniProtKB-KW"/>
</dbReference>
<dbReference type="InterPro" id="IPR038718">
    <property type="entry name" value="SNF2-like_sf"/>
</dbReference>
<keyword evidence="4 9" id="KW-0863">Zinc-finger</keyword>
<evidence type="ECO:0000256" key="5">
    <source>
        <dbReference type="ARBA" id="ARBA00022801"/>
    </source>
</evidence>
<keyword evidence="8" id="KW-0067">ATP-binding</keyword>
<dbReference type="PROSITE" id="PS51194">
    <property type="entry name" value="HELICASE_CTER"/>
    <property type="match status" value="1"/>
</dbReference>
<evidence type="ECO:0000259" key="11">
    <source>
        <dbReference type="PROSITE" id="PS51192"/>
    </source>
</evidence>
<dbReference type="PROSITE" id="PS00518">
    <property type="entry name" value="ZF_RING_1"/>
    <property type="match status" value="1"/>
</dbReference>
<dbReference type="GO" id="GO:0005634">
    <property type="term" value="C:nucleus"/>
    <property type="evidence" value="ECO:0007669"/>
    <property type="project" value="TreeGrafter"/>
</dbReference>
<dbReference type="InterPro" id="IPR013083">
    <property type="entry name" value="Znf_RING/FYVE/PHD"/>
</dbReference>
<dbReference type="Gene3D" id="3.30.40.10">
    <property type="entry name" value="Zinc/RING finger domain, C3HC4 (zinc finger)"/>
    <property type="match status" value="1"/>
</dbReference>
<dbReference type="SMART" id="SM00487">
    <property type="entry name" value="DEXDc"/>
    <property type="match status" value="1"/>
</dbReference>